<dbReference type="Pfam" id="PF00593">
    <property type="entry name" value="TonB_dep_Rec_b-barrel"/>
    <property type="match status" value="1"/>
</dbReference>
<evidence type="ECO:0000256" key="7">
    <source>
        <dbReference type="ARBA" id="ARBA00023237"/>
    </source>
</evidence>
<dbReference type="Pfam" id="PF13715">
    <property type="entry name" value="CarbopepD_reg_2"/>
    <property type="match status" value="1"/>
</dbReference>
<dbReference type="InterPro" id="IPR008969">
    <property type="entry name" value="CarboxyPept-like_regulatory"/>
</dbReference>
<keyword evidence="4 8" id="KW-0812">Transmembrane</keyword>
<dbReference type="PROSITE" id="PS52016">
    <property type="entry name" value="TONB_DEPENDENT_REC_3"/>
    <property type="match status" value="1"/>
</dbReference>
<dbReference type="Proteomes" id="UP001172083">
    <property type="component" value="Unassembled WGS sequence"/>
</dbReference>
<accession>A0ABT8LFX1</accession>
<dbReference type="Pfam" id="PF07715">
    <property type="entry name" value="Plug"/>
    <property type="match status" value="1"/>
</dbReference>
<proteinExistence type="inferred from homology"/>
<keyword evidence="7 8" id="KW-0998">Cell outer membrane</keyword>
<keyword evidence="12" id="KW-0675">Receptor</keyword>
<keyword evidence="13" id="KW-1185">Reference proteome</keyword>
<dbReference type="InterPro" id="IPR012910">
    <property type="entry name" value="Plug_dom"/>
</dbReference>
<keyword evidence="5 9" id="KW-0798">TonB box</keyword>
<reference evidence="12" key="1">
    <citation type="submission" date="2023-06" db="EMBL/GenBank/DDBJ databases">
        <title>Genomic of Agaribacillus aureum.</title>
        <authorList>
            <person name="Wang G."/>
        </authorList>
    </citation>
    <scope>NUCLEOTIDE SEQUENCE</scope>
    <source>
        <strain evidence="12">BMA12</strain>
    </source>
</reference>
<dbReference type="InterPro" id="IPR036942">
    <property type="entry name" value="Beta-barrel_TonB_sf"/>
</dbReference>
<comment type="similarity">
    <text evidence="8 9">Belongs to the TonB-dependent receptor family.</text>
</comment>
<evidence type="ECO:0000259" key="11">
    <source>
        <dbReference type="Pfam" id="PF07715"/>
    </source>
</evidence>
<dbReference type="SUPFAM" id="SSF49464">
    <property type="entry name" value="Carboxypeptidase regulatory domain-like"/>
    <property type="match status" value="1"/>
</dbReference>
<evidence type="ECO:0000256" key="5">
    <source>
        <dbReference type="ARBA" id="ARBA00023077"/>
    </source>
</evidence>
<dbReference type="EMBL" id="JAUJEB010000010">
    <property type="protein sequence ID" value="MDN5216667.1"/>
    <property type="molecule type" value="Genomic_DNA"/>
</dbReference>
<dbReference type="NCBIfam" id="TIGR04056">
    <property type="entry name" value="OMP_RagA_SusC"/>
    <property type="match status" value="1"/>
</dbReference>
<comment type="caution">
    <text evidence="12">The sequence shown here is derived from an EMBL/GenBank/DDBJ whole genome shotgun (WGS) entry which is preliminary data.</text>
</comment>
<protein>
    <submittedName>
        <fullName evidence="12">TonB-dependent receptor</fullName>
    </submittedName>
</protein>
<evidence type="ECO:0000256" key="8">
    <source>
        <dbReference type="PROSITE-ProRule" id="PRU01360"/>
    </source>
</evidence>
<feature type="domain" description="TonB-dependent receptor-like beta-barrel" evidence="10">
    <location>
        <begin position="513"/>
        <end position="1101"/>
    </location>
</feature>
<gene>
    <name evidence="12" type="ORF">QQ020_31650</name>
</gene>
<dbReference type="Gene3D" id="2.40.170.20">
    <property type="entry name" value="TonB-dependent receptor, beta-barrel domain"/>
    <property type="match status" value="1"/>
</dbReference>
<dbReference type="NCBIfam" id="TIGR04057">
    <property type="entry name" value="SusC_RagA_signa"/>
    <property type="match status" value="1"/>
</dbReference>
<keyword evidence="3 8" id="KW-1134">Transmembrane beta strand</keyword>
<dbReference type="SUPFAM" id="SSF56935">
    <property type="entry name" value="Porins"/>
    <property type="match status" value="1"/>
</dbReference>
<evidence type="ECO:0000259" key="10">
    <source>
        <dbReference type="Pfam" id="PF00593"/>
    </source>
</evidence>
<evidence type="ECO:0000256" key="6">
    <source>
        <dbReference type="ARBA" id="ARBA00023136"/>
    </source>
</evidence>
<name>A0ABT8LFX1_9BACT</name>
<keyword evidence="2 8" id="KW-0813">Transport</keyword>
<comment type="subcellular location">
    <subcellularLocation>
        <location evidence="1 8">Cell outer membrane</location>
        <topology evidence="1 8">Multi-pass membrane protein</topology>
    </subcellularLocation>
</comment>
<dbReference type="Gene3D" id="2.60.40.1120">
    <property type="entry name" value="Carboxypeptidase-like, regulatory domain"/>
    <property type="match status" value="1"/>
</dbReference>
<dbReference type="InterPro" id="IPR000531">
    <property type="entry name" value="Beta-barrel_TonB"/>
</dbReference>
<evidence type="ECO:0000256" key="1">
    <source>
        <dbReference type="ARBA" id="ARBA00004571"/>
    </source>
</evidence>
<keyword evidence="6 8" id="KW-0472">Membrane</keyword>
<evidence type="ECO:0000256" key="4">
    <source>
        <dbReference type="ARBA" id="ARBA00022692"/>
    </source>
</evidence>
<evidence type="ECO:0000256" key="3">
    <source>
        <dbReference type="ARBA" id="ARBA00022452"/>
    </source>
</evidence>
<organism evidence="12 13">
    <name type="scientific">Agaribacillus aureus</name>
    <dbReference type="NCBI Taxonomy" id="3051825"/>
    <lineage>
        <taxon>Bacteria</taxon>
        <taxon>Pseudomonadati</taxon>
        <taxon>Bacteroidota</taxon>
        <taxon>Cytophagia</taxon>
        <taxon>Cytophagales</taxon>
        <taxon>Splendidivirgaceae</taxon>
        <taxon>Agaribacillus</taxon>
    </lineage>
</organism>
<dbReference type="Gene3D" id="2.170.130.10">
    <property type="entry name" value="TonB-dependent receptor, plug domain"/>
    <property type="match status" value="1"/>
</dbReference>
<dbReference type="InterPro" id="IPR037066">
    <property type="entry name" value="Plug_dom_sf"/>
</dbReference>
<dbReference type="RefSeq" id="WP_346762005.1">
    <property type="nucleotide sequence ID" value="NZ_JAUJEB010000010.1"/>
</dbReference>
<evidence type="ECO:0000313" key="13">
    <source>
        <dbReference type="Proteomes" id="UP001172083"/>
    </source>
</evidence>
<evidence type="ECO:0000313" key="12">
    <source>
        <dbReference type="EMBL" id="MDN5216667.1"/>
    </source>
</evidence>
<dbReference type="InterPro" id="IPR023997">
    <property type="entry name" value="TonB-dep_OMP_SusC/RagA_CS"/>
</dbReference>
<feature type="domain" description="TonB-dependent receptor plug" evidence="11">
    <location>
        <begin position="227"/>
        <end position="331"/>
    </location>
</feature>
<evidence type="ECO:0000256" key="9">
    <source>
        <dbReference type="RuleBase" id="RU003357"/>
    </source>
</evidence>
<evidence type="ECO:0000256" key="2">
    <source>
        <dbReference type="ARBA" id="ARBA00022448"/>
    </source>
</evidence>
<dbReference type="InterPro" id="IPR023996">
    <property type="entry name" value="TonB-dep_OMP_SusC/RagA"/>
</dbReference>
<sequence length="1139" mass="126196">MKKNLINLLIKMSRNLLLGILLQILFVSLVFSADFANAQKLNAIYLSIDAGDITLQQSFKIIEDRTEFRFSFNTKKVPVKRKVNIDTNSESLEHILLKLSRQAKIKFTRINQQIVVSKYEKEQTHIPEISGLYNIDVSGKIVDAESGEAIPGANVLIKGTSTGTVTDLEGNFSLQVADGNAILIISYVGFMTEEITVGDRTFFEINLVPDLDRLEEIVVVGYGNSKKKDLTGAVEQVEAIQDITSRPINNAQQILQGNVAGVTVVNDGGDPTRSPVVRVRGIGTLSNEEPLYVVDGVPGAPLPNPIDIESISVLKDASAAAIYGVRAAAGVIMVTTKKGESGKPKVAVNTYYGFQETWKTLEALNAREYAEVMNLAFDNAGFAQDDSRRDYINENINPYGFESRTNWVDEIFRRGSMQNYDVSVSGGNDNGVFLASLGYRKIEGTLVNTEAERYSLRLNSNFNLNEKISVGENFSLFFTDGNYGVNTNSGYTGAIISAIYYPPSAQVWEDRVNNLYGGVTPRDNLTYAGSYGDLINPVAYLHRLDNRRPTTTLSGNIFADYEIIEGLKYRLNVGLTRASTSAKNFTSKITEPGKIFDFNELTQSDEISNSWVVENTINFERFIGTDHYFSVLGGYTVQENRFEFFRMSARGFEDESEESRFFPNANGPYGVPSGGRTENRLISLLGRFNYSFKDKYLFSGIVRRDGTSKLAKDNRYGVFPSVSAAWKISSESFMQDINFINALKLRASWGEIGNLGALGDYATSVNLTRTRALLGDPASYDYYGFAINGIANPDLKWETTTQTDIGIDARFLDEKISFSVDYFIKKTEDMLLRIPLSGTAGVGNAPFENAGSVRNKGIELTLGYHENKGAFSYDISANISSIKNEVLSLGDNYDNIPHGNSVRGILTPLRTEEGHALYSFYVFETDGIFQSEEEVNAHRGSDGSLIQPQAQPGDLKFIDQNGDGRLNEEDRVFKGDAFPDFTYGVNARFEYKGFDLSLFFQGVENVKVFNGLKFSTLKPTQGYNMLADIQDAWSPGNPGSDIPRISLNDDNNNFGTVSDWYLEDASYLRLKNLTLGYSLPQPLISKIGVSNLRLYLTATNLFTITDYTGLDPEVIVGNGIDVGRFPQSRSFIGGLNLQF</sequence>
<dbReference type="InterPro" id="IPR039426">
    <property type="entry name" value="TonB-dep_rcpt-like"/>
</dbReference>